<accession>A0ABW1Y5Y7</accession>
<feature type="region of interest" description="Disordered" evidence="1">
    <location>
        <begin position="761"/>
        <end position="800"/>
    </location>
</feature>
<feature type="compositionally biased region" description="Basic and acidic residues" evidence="1">
    <location>
        <begin position="773"/>
        <end position="788"/>
    </location>
</feature>
<reference evidence="3" key="1">
    <citation type="journal article" date="2019" name="Int. J. Syst. Evol. Microbiol.">
        <title>The Global Catalogue of Microorganisms (GCM) 10K type strain sequencing project: providing services to taxonomists for standard genome sequencing and annotation.</title>
        <authorList>
            <consortium name="The Broad Institute Genomics Platform"/>
            <consortium name="The Broad Institute Genome Sequencing Center for Infectious Disease"/>
            <person name="Wu L."/>
            <person name="Ma J."/>
        </authorList>
    </citation>
    <scope>NUCLEOTIDE SEQUENCE [LARGE SCALE GENOMIC DNA]</scope>
    <source>
        <strain evidence="3">JCM 4504</strain>
    </source>
</reference>
<feature type="compositionally biased region" description="Basic and acidic residues" evidence="1">
    <location>
        <begin position="247"/>
        <end position="261"/>
    </location>
</feature>
<dbReference type="Proteomes" id="UP001596321">
    <property type="component" value="Unassembled WGS sequence"/>
</dbReference>
<dbReference type="RefSeq" id="WP_193450088.1">
    <property type="nucleotide sequence ID" value="NZ_BMUJ01000014.1"/>
</dbReference>
<feature type="compositionally biased region" description="Basic residues" evidence="1">
    <location>
        <begin position="761"/>
        <end position="772"/>
    </location>
</feature>
<feature type="region of interest" description="Disordered" evidence="1">
    <location>
        <begin position="409"/>
        <end position="428"/>
    </location>
</feature>
<name>A0ABW1Y5Y7_STRPL</name>
<feature type="region of interest" description="Disordered" evidence="1">
    <location>
        <begin position="238"/>
        <end position="280"/>
    </location>
</feature>
<keyword evidence="3" id="KW-1185">Reference proteome</keyword>
<sequence>MHPVGRAEDTRKVQTAVLGGPDGHLPLFLPYEKQAADLLRQKHGPNAFTCGTLLGGCGKPLTLRACDDKKSHFAHRPPVRCTRTALGADSADHLYIGEALAKWLRRQGQTSVQVQYVKQRNARSDTIEVRFGSQKKRRLIHVQMARRSFKDWQADGERLSAPPGKPATIRMYGPESQLAPFEVDAVGHALRFRCETENGTRVVYVGTHPPGHVVEWTTLDTCRLVPAGIVTPWLEETPYGIRPKGAAPEHRPESGTGEGRKAATPPVAEPQGDGLHPGPVLPLMTGRVAFTRAALVSEEGGRGVYDVDAQPVGSTRFRARISLPASLAAPVPHHVYVLTDRAAVLGGPRTTGPDSRWTLRAEGFVRLTPTKAAEWELLEPLVPTPTPAPAPEEDATVSATPAPLRKAVPVGGADTQRSPSVRTPVPPHSIAARDDRLVAELTRVLVRTARSGATITWHELLGRIGVRPEEVGPTRQLKLLTALDAPHAKANRPLLSSLITFSRQAQPNDVPPPFFRQVLLALGHPRWTDDARAADIWKAHRARVHRAHRGHAGEPAQDATTPGLPPARPGQDPSARLSAVLRHLDDTGAELATPALEQALKEADRLAALVGGPFLTDPVKERLGHWRTVMRKRLEQSVTTPSEARELFDRMADEFRAARDAGDLALAKRVRSGMGPLYALRLSPRDREAVTGLMREFKQWVRDQEPRTPADASLRALGALIQDLGTRRATLTTAELESRLAEADRLRRGLSVPLPDAQKKALRRWRGNLRHRQREESRATDPRSDEKATGATSDTGVEAPRLDREAVVSLADRIRLLLQDAARAGTTVTWGDLRRRTGGTLPFLHPDDQGEVLVVVDQHTPPDEPLLSALVAGADLSPHGLYRHIRFSHGRERVPDASLEMHWRMEVLELFQLWRHR</sequence>
<comment type="caution">
    <text evidence="2">The sequence shown here is derived from an EMBL/GenBank/DDBJ whole genome shotgun (WGS) entry which is preliminary data.</text>
</comment>
<organism evidence="2 3">
    <name type="scientific">Streptomyces plicatus</name>
    <dbReference type="NCBI Taxonomy" id="1922"/>
    <lineage>
        <taxon>Bacteria</taxon>
        <taxon>Bacillati</taxon>
        <taxon>Actinomycetota</taxon>
        <taxon>Actinomycetes</taxon>
        <taxon>Kitasatosporales</taxon>
        <taxon>Streptomycetaceae</taxon>
        <taxon>Streptomyces</taxon>
        <taxon>Streptomyces rochei group</taxon>
    </lineage>
</organism>
<feature type="region of interest" description="Disordered" evidence="1">
    <location>
        <begin position="548"/>
        <end position="573"/>
    </location>
</feature>
<protein>
    <submittedName>
        <fullName evidence="2">Competence protein CoiA family protein</fullName>
    </submittedName>
</protein>
<evidence type="ECO:0000313" key="2">
    <source>
        <dbReference type="EMBL" id="MFC6505823.1"/>
    </source>
</evidence>
<evidence type="ECO:0000256" key="1">
    <source>
        <dbReference type="SAM" id="MobiDB-lite"/>
    </source>
</evidence>
<evidence type="ECO:0000313" key="3">
    <source>
        <dbReference type="Proteomes" id="UP001596321"/>
    </source>
</evidence>
<dbReference type="EMBL" id="JBHSUW010000001">
    <property type="protein sequence ID" value="MFC6505823.1"/>
    <property type="molecule type" value="Genomic_DNA"/>
</dbReference>
<gene>
    <name evidence="2" type="ORF">ACFQFF_31285</name>
</gene>
<proteinExistence type="predicted"/>